<protein>
    <submittedName>
        <fullName evidence="2">Peptidase</fullName>
    </submittedName>
</protein>
<comment type="caution">
    <text evidence="2">The sequence shown here is derived from an EMBL/GenBank/DDBJ whole genome shotgun (WGS) entry which is preliminary data.</text>
</comment>
<evidence type="ECO:0000313" key="3">
    <source>
        <dbReference type="Proteomes" id="UP001152876"/>
    </source>
</evidence>
<reference evidence="2" key="1">
    <citation type="submission" date="2013-01" db="EMBL/GenBank/DDBJ databases">
        <title>Genome draft of Hydrogenophaga taeniospiralis 2K1.</title>
        <authorList>
            <person name="Gomila M."/>
            <person name="Lalucat J."/>
        </authorList>
    </citation>
    <scope>NUCLEOTIDE SEQUENCE</scope>
    <source>
        <strain evidence="2">CCUG 15921</strain>
    </source>
</reference>
<evidence type="ECO:0000256" key="1">
    <source>
        <dbReference type="SAM" id="MobiDB-lite"/>
    </source>
</evidence>
<feature type="region of interest" description="Disordered" evidence="1">
    <location>
        <begin position="1"/>
        <end position="21"/>
    </location>
</feature>
<name>A0A9X4S844_9BURK</name>
<dbReference type="EMBL" id="AOGK01000009">
    <property type="protein sequence ID" value="MDG5975977.1"/>
    <property type="molecule type" value="Genomic_DNA"/>
</dbReference>
<keyword evidence="3" id="KW-1185">Reference proteome</keyword>
<evidence type="ECO:0000313" key="2">
    <source>
        <dbReference type="EMBL" id="MDG5975977.1"/>
    </source>
</evidence>
<organism evidence="2 3">
    <name type="scientific">Hydrogenophaga taeniospiralis CCUG 15921</name>
    <dbReference type="NCBI Taxonomy" id="1281780"/>
    <lineage>
        <taxon>Bacteria</taxon>
        <taxon>Pseudomonadati</taxon>
        <taxon>Pseudomonadota</taxon>
        <taxon>Betaproteobacteria</taxon>
        <taxon>Burkholderiales</taxon>
        <taxon>Comamonadaceae</taxon>
        <taxon>Hydrogenophaga</taxon>
    </lineage>
</organism>
<proteinExistence type="predicted"/>
<sequence length="242" mass="26238">MGRGGGRDQPVAQPPHGLDAGLGQLLAQPAHEHLDGVGVAVEVLGVDVFGQFGARDHRARAVHQVVQHFVFVAGQGHGLAIERDAAAARVQRQRAALQHRRGLPTGAADQRTQARQQLFQVEGFGQVVVGPGVDAGHLLVPVVARGQDQHRHRAAGIAPALEHRQPVEHRQAQVEHHRVKRLRVAQEVGLAPVVGLIHRVASFHQARAQLRAQGGFVFNQQDAHGMERGWFQRGGRRPPLPL</sequence>
<accession>A0A9X4S844</accession>
<gene>
    <name evidence="2" type="ORF">H010_11974</name>
</gene>
<dbReference type="Proteomes" id="UP001152876">
    <property type="component" value="Unassembled WGS sequence"/>
</dbReference>
<dbReference type="AlphaFoldDB" id="A0A9X4S844"/>